<dbReference type="RefSeq" id="WP_133793254.1">
    <property type="nucleotide sequence ID" value="NZ_SOCA01000001.1"/>
</dbReference>
<name>A0A4R7SPY9_9BACT</name>
<dbReference type="Proteomes" id="UP000295662">
    <property type="component" value="Unassembled WGS sequence"/>
</dbReference>
<evidence type="ECO:0000313" key="6">
    <source>
        <dbReference type="Proteomes" id="UP000295662"/>
    </source>
</evidence>
<dbReference type="InterPro" id="IPR001845">
    <property type="entry name" value="HTH_ArsR_DNA-bd_dom"/>
</dbReference>
<feature type="domain" description="HTH arsR-type" evidence="4">
    <location>
        <begin position="8"/>
        <end position="102"/>
    </location>
</feature>
<gene>
    <name evidence="5" type="ORF">EI77_00595</name>
</gene>
<dbReference type="NCBIfam" id="NF033788">
    <property type="entry name" value="HTH_metalloreg"/>
    <property type="match status" value="1"/>
</dbReference>
<dbReference type="InterPro" id="IPR036390">
    <property type="entry name" value="WH_DNA-bd_sf"/>
</dbReference>
<dbReference type="Pfam" id="PF01022">
    <property type="entry name" value="HTH_5"/>
    <property type="match status" value="1"/>
</dbReference>
<dbReference type="CDD" id="cd00090">
    <property type="entry name" value="HTH_ARSR"/>
    <property type="match status" value="1"/>
</dbReference>
<dbReference type="PROSITE" id="PS50987">
    <property type="entry name" value="HTH_ARSR_2"/>
    <property type="match status" value="1"/>
</dbReference>
<dbReference type="InterPro" id="IPR011991">
    <property type="entry name" value="ArsR-like_HTH"/>
</dbReference>
<accession>A0A4R7SPY9</accession>
<dbReference type="OrthoDB" id="9798835at2"/>
<dbReference type="InterPro" id="IPR051081">
    <property type="entry name" value="HTH_MetalResp_TranReg"/>
</dbReference>
<dbReference type="PANTHER" id="PTHR33154:SF18">
    <property type="entry name" value="ARSENICAL RESISTANCE OPERON REPRESSOR"/>
    <property type="match status" value="1"/>
</dbReference>
<dbReference type="SMART" id="SM00418">
    <property type="entry name" value="HTH_ARSR"/>
    <property type="match status" value="1"/>
</dbReference>
<dbReference type="SUPFAM" id="SSF46785">
    <property type="entry name" value="Winged helix' DNA-binding domain"/>
    <property type="match status" value="1"/>
</dbReference>
<dbReference type="GO" id="GO:0003700">
    <property type="term" value="F:DNA-binding transcription factor activity"/>
    <property type="evidence" value="ECO:0007669"/>
    <property type="project" value="InterPro"/>
</dbReference>
<evidence type="ECO:0000313" key="5">
    <source>
        <dbReference type="EMBL" id="TDU81292.1"/>
    </source>
</evidence>
<dbReference type="Gene3D" id="1.10.10.10">
    <property type="entry name" value="Winged helix-like DNA-binding domain superfamily/Winged helix DNA-binding domain"/>
    <property type="match status" value="1"/>
</dbReference>
<dbReference type="EMBL" id="SOCA01000001">
    <property type="protein sequence ID" value="TDU81292.1"/>
    <property type="molecule type" value="Genomic_DNA"/>
</dbReference>
<dbReference type="AlphaFoldDB" id="A0A4R7SPY9"/>
<reference evidence="5 6" key="1">
    <citation type="submission" date="2019-03" db="EMBL/GenBank/DDBJ databases">
        <title>Genomic Encyclopedia of Archaeal and Bacterial Type Strains, Phase II (KMG-II): from individual species to whole genera.</title>
        <authorList>
            <person name="Goeker M."/>
        </authorList>
    </citation>
    <scope>NUCLEOTIDE SEQUENCE [LARGE SCALE GENOMIC DNA]</scope>
    <source>
        <strain evidence="5 6">ATCC 25309</strain>
    </source>
</reference>
<dbReference type="GO" id="GO:0003677">
    <property type="term" value="F:DNA binding"/>
    <property type="evidence" value="ECO:0007669"/>
    <property type="project" value="UniProtKB-KW"/>
</dbReference>
<comment type="caution">
    <text evidence="5">The sequence shown here is derived from an EMBL/GenBank/DDBJ whole genome shotgun (WGS) entry which is preliminary data.</text>
</comment>
<evidence type="ECO:0000259" key="4">
    <source>
        <dbReference type="PROSITE" id="PS50987"/>
    </source>
</evidence>
<keyword evidence="6" id="KW-1185">Reference proteome</keyword>
<protein>
    <submittedName>
        <fullName evidence="5">ArsR family transcriptional regulator</fullName>
    </submittedName>
</protein>
<evidence type="ECO:0000256" key="2">
    <source>
        <dbReference type="ARBA" id="ARBA00023125"/>
    </source>
</evidence>
<evidence type="ECO:0000256" key="3">
    <source>
        <dbReference type="ARBA" id="ARBA00023163"/>
    </source>
</evidence>
<sequence length="110" mass="11952">MTAKQPPVSPEATARRVEVIKALAHPSRMLIAETLMSGEKCVCDLQALVGADMSTVSKHLTLMRKAGVLTCEKRGLNIYYRLACSCLGTFLRCLDELAPDATTCETDCCD</sequence>
<dbReference type="PANTHER" id="PTHR33154">
    <property type="entry name" value="TRANSCRIPTIONAL REGULATOR, ARSR FAMILY"/>
    <property type="match status" value="1"/>
</dbReference>
<dbReference type="InterPro" id="IPR036388">
    <property type="entry name" value="WH-like_DNA-bd_sf"/>
</dbReference>
<keyword evidence="3" id="KW-0804">Transcription</keyword>
<dbReference type="PRINTS" id="PR00778">
    <property type="entry name" value="HTHARSR"/>
</dbReference>
<keyword evidence="1" id="KW-0805">Transcription regulation</keyword>
<keyword evidence="2" id="KW-0238">DNA-binding</keyword>
<organism evidence="5 6">
    <name type="scientific">Prosthecobacter fusiformis</name>
    <dbReference type="NCBI Taxonomy" id="48464"/>
    <lineage>
        <taxon>Bacteria</taxon>
        <taxon>Pseudomonadati</taxon>
        <taxon>Verrucomicrobiota</taxon>
        <taxon>Verrucomicrobiia</taxon>
        <taxon>Verrucomicrobiales</taxon>
        <taxon>Verrucomicrobiaceae</taxon>
        <taxon>Prosthecobacter</taxon>
    </lineage>
</organism>
<evidence type="ECO:0000256" key="1">
    <source>
        <dbReference type="ARBA" id="ARBA00023015"/>
    </source>
</evidence>
<proteinExistence type="predicted"/>